<dbReference type="PANTHER" id="PTHR34477">
    <property type="entry name" value="UPF0213 PROTEIN YHBQ"/>
    <property type="match status" value="1"/>
</dbReference>
<gene>
    <name evidence="3" type="ORF">A3K51_02105</name>
</gene>
<dbReference type="PANTHER" id="PTHR34477:SF5">
    <property type="entry name" value="BSL5627 PROTEIN"/>
    <property type="match status" value="1"/>
</dbReference>
<dbReference type="InterPro" id="IPR035901">
    <property type="entry name" value="GIY-YIG_endonuc_sf"/>
</dbReference>
<proteinExistence type="inferred from homology"/>
<dbReference type="CDD" id="cd10448">
    <property type="entry name" value="GIY-YIG_unchar_3"/>
    <property type="match status" value="1"/>
</dbReference>
<name>A0A1F4NQ85_UNCK3</name>
<dbReference type="SUPFAM" id="SSF82771">
    <property type="entry name" value="GIY-YIG endonuclease"/>
    <property type="match status" value="1"/>
</dbReference>
<evidence type="ECO:0000313" key="4">
    <source>
        <dbReference type="Proteomes" id="UP000178085"/>
    </source>
</evidence>
<dbReference type="InterPro" id="IPR050190">
    <property type="entry name" value="UPF0213_domain"/>
</dbReference>
<dbReference type="EMBL" id="METD01000001">
    <property type="protein sequence ID" value="OGB73619.1"/>
    <property type="molecule type" value="Genomic_DNA"/>
</dbReference>
<protein>
    <recommendedName>
        <fullName evidence="2">GIY-YIG domain-containing protein</fullName>
    </recommendedName>
</protein>
<sequence>MSARQYYVYILANHSRVLYIGVTNNLTRRVYEHNHDLVPGFTRKYKIHRLVYQEHCDDVENAIAREKQLKNWRRDKKVALINRINPEWEDLVGVVTG</sequence>
<dbReference type="Proteomes" id="UP000178085">
    <property type="component" value="Unassembled WGS sequence"/>
</dbReference>
<feature type="domain" description="GIY-YIG" evidence="2">
    <location>
        <begin position="4"/>
        <end position="79"/>
    </location>
</feature>
<comment type="caution">
    <text evidence="3">The sequence shown here is derived from an EMBL/GenBank/DDBJ whole genome shotgun (WGS) entry which is preliminary data.</text>
</comment>
<evidence type="ECO:0000256" key="1">
    <source>
        <dbReference type="ARBA" id="ARBA00007435"/>
    </source>
</evidence>
<dbReference type="InterPro" id="IPR000305">
    <property type="entry name" value="GIY-YIG_endonuc"/>
</dbReference>
<dbReference type="PROSITE" id="PS50164">
    <property type="entry name" value="GIY_YIG"/>
    <property type="match status" value="1"/>
</dbReference>
<reference evidence="3 4" key="1">
    <citation type="journal article" date="2016" name="Nat. Commun.">
        <title>Thousands of microbial genomes shed light on interconnected biogeochemical processes in an aquifer system.</title>
        <authorList>
            <person name="Anantharaman K."/>
            <person name="Brown C.T."/>
            <person name="Hug L.A."/>
            <person name="Sharon I."/>
            <person name="Castelle C.J."/>
            <person name="Probst A.J."/>
            <person name="Thomas B.C."/>
            <person name="Singh A."/>
            <person name="Wilkins M.J."/>
            <person name="Karaoz U."/>
            <person name="Brodie E.L."/>
            <person name="Williams K.H."/>
            <person name="Hubbard S.S."/>
            <person name="Banfield J.F."/>
        </authorList>
    </citation>
    <scope>NUCLEOTIDE SEQUENCE [LARGE SCALE GENOMIC DNA]</scope>
</reference>
<dbReference type="Pfam" id="PF01541">
    <property type="entry name" value="GIY-YIG"/>
    <property type="match status" value="1"/>
</dbReference>
<accession>A0A1F4NQ85</accession>
<dbReference type="AlphaFoldDB" id="A0A1F4NQ85"/>
<evidence type="ECO:0000313" key="3">
    <source>
        <dbReference type="EMBL" id="OGB73619.1"/>
    </source>
</evidence>
<organism evidence="3 4">
    <name type="scientific">candidate division Kazan bacterium RIFCSPLOWO2_01_FULL_45_19</name>
    <dbReference type="NCBI Taxonomy" id="1798538"/>
    <lineage>
        <taxon>Bacteria</taxon>
        <taxon>Bacteria division Kazan-3B-28</taxon>
    </lineage>
</organism>
<dbReference type="SMART" id="SM00465">
    <property type="entry name" value="GIYc"/>
    <property type="match status" value="1"/>
</dbReference>
<evidence type="ECO:0000259" key="2">
    <source>
        <dbReference type="PROSITE" id="PS50164"/>
    </source>
</evidence>
<dbReference type="Gene3D" id="3.40.1440.10">
    <property type="entry name" value="GIY-YIG endonuclease"/>
    <property type="match status" value="1"/>
</dbReference>
<comment type="similarity">
    <text evidence="1">Belongs to the UPF0213 family.</text>
</comment>